<comment type="similarity">
    <text evidence="1">Belongs to the transglycosylase Slt family.</text>
</comment>
<dbReference type="GO" id="GO:0016020">
    <property type="term" value="C:membrane"/>
    <property type="evidence" value="ECO:0007669"/>
    <property type="project" value="InterPro"/>
</dbReference>
<evidence type="ECO:0000256" key="2">
    <source>
        <dbReference type="SAM" id="MobiDB-lite"/>
    </source>
</evidence>
<dbReference type="Gene3D" id="3.10.350.10">
    <property type="entry name" value="LysM domain"/>
    <property type="match status" value="3"/>
</dbReference>
<reference evidence="4" key="1">
    <citation type="submission" date="2024-07" db="EMBL/GenBank/DDBJ databases">
        <title>Genome Analysis of a Potential Novel Vibrio Species Secreting pH- and Thermo-stable Alginate Lyase and its Application in Producing Alginate Oligosaccharides.</title>
        <authorList>
            <person name="Huang H."/>
            <person name="Bao K."/>
        </authorList>
    </citation>
    <scope>NUCLEOTIDE SEQUENCE</scope>
    <source>
        <strain evidence="4">HB236076</strain>
    </source>
</reference>
<dbReference type="InterPro" id="IPR036779">
    <property type="entry name" value="LysM_dom_sf"/>
</dbReference>
<dbReference type="InterPro" id="IPR018392">
    <property type="entry name" value="LysM"/>
</dbReference>
<proteinExistence type="inferred from homology"/>
<sequence>MRLKHSWVIALFLVGCQSTPTEDTAKTSVPTNKNTSSSKQDSKNKRLFERSPATARKAFQAQPEALTAQEQADLWDRIVLQFRLPIPENERVDYYRRWYLDHPEHLDIVAKRADPFLYLITEKIEQRGLPLELALLPVVESSFDAFAYSKGSAAGLWQFIPSTGRLYGLKQNYWYDGRRDVNAATDAALKYLSNLGKRFKGNWPQAIAAYNSGEGRVYRAIKTNKANGKPTDFFSLSLPAETTDYVPKLLALADVLAQREKYGLTLPAIDNEPQLELVRPGEQLDLAIAAKYAEISVKELESYNPGYNRWATAPSGPHSLLLPIDSVDTFNDNLASHKGEGLHLVRYQVKSGDTLSEIASRYRTTTQVIKNANQLDSNTIRIGQYLLVPKSIQDASTYALSAQNRLKATQSKSQGQYKLSHVVQRGESLWTIAKHHNVSYQSLAKWNGLGPKDTLRTGQSLVVWKKGQPGSVIRRVSYQVKSGDTLSEIAVKFKVNRSDIVQWNNLHQQKYLQPGQDLKLYVDVTKVSV</sequence>
<dbReference type="GO" id="GO:0000270">
    <property type="term" value="P:peptidoglycan metabolic process"/>
    <property type="evidence" value="ECO:0007669"/>
    <property type="project" value="InterPro"/>
</dbReference>
<dbReference type="InterPro" id="IPR023346">
    <property type="entry name" value="Lysozyme-like_dom_sf"/>
</dbReference>
<dbReference type="FunFam" id="1.10.530.10:FF:000004">
    <property type="entry name" value="Membrane-bound lytic murein transglycosylase D"/>
    <property type="match status" value="1"/>
</dbReference>
<dbReference type="CDD" id="cd16894">
    <property type="entry name" value="MltD-like"/>
    <property type="match status" value="1"/>
</dbReference>
<dbReference type="KEGG" id="vih:AB0763_04430"/>
<organism evidence="4">
    <name type="scientific">Vibrio sp. HB236076</name>
    <dbReference type="NCBI Taxonomy" id="3232307"/>
    <lineage>
        <taxon>Bacteria</taxon>
        <taxon>Pseudomonadati</taxon>
        <taxon>Pseudomonadota</taxon>
        <taxon>Gammaproteobacteria</taxon>
        <taxon>Vibrionales</taxon>
        <taxon>Vibrionaceae</taxon>
        <taxon>Vibrio</taxon>
    </lineage>
</organism>
<dbReference type="AlphaFoldDB" id="A0AB39HD08"/>
<feature type="compositionally biased region" description="Polar residues" evidence="2">
    <location>
        <begin position="22"/>
        <end position="39"/>
    </location>
</feature>
<evidence type="ECO:0000259" key="3">
    <source>
        <dbReference type="PROSITE" id="PS51782"/>
    </source>
</evidence>
<dbReference type="CDD" id="cd00118">
    <property type="entry name" value="LysM"/>
    <property type="match status" value="3"/>
</dbReference>
<feature type="domain" description="LysM" evidence="3">
    <location>
        <begin position="345"/>
        <end position="388"/>
    </location>
</feature>
<evidence type="ECO:0000256" key="1">
    <source>
        <dbReference type="ARBA" id="ARBA00007734"/>
    </source>
</evidence>
<dbReference type="PANTHER" id="PTHR33734">
    <property type="entry name" value="LYSM DOMAIN-CONTAINING GPI-ANCHORED PROTEIN 2"/>
    <property type="match status" value="1"/>
</dbReference>
<dbReference type="EMBL" id="CP162601">
    <property type="protein sequence ID" value="XDK25894.1"/>
    <property type="molecule type" value="Genomic_DNA"/>
</dbReference>
<feature type="domain" description="LysM" evidence="3">
    <location>
        <begin position="419"/>
        <end position="463"/>
    </location>
</feature>
<dbReference type="GO" id="GO:0008932">
    <property type="term" value="F:lytic endotransglycosylase activity"/>
    <property type="evidence" value="ECO:0007669"/>
    <property type="project" value="TreeGrafter"/>
</dbReference>
<dbReference type="InterPro" id="IPR008258">
    <property type="entry name" value="Transglycosylase_SLT_dom_1"/>
</dbReference>
<dbReference type="SMART" id="SM00257">
    <property type="entry name" value="LysM"/>
    <property type="match status" value="3"/>
</dbReference>
<dbReference type="PROSITE" id="PS51782">
    <property type="entry name" value="LYSM"/>
    <property type="match status" value="3"/>
</dbReference>
<dbReference type="RefSeq" id="WP_306101446.1">
    <property type="nucleotide sequence ID" value="NZ_CP162601.1"/>
</dbReference>
<dbReference type="Pfam" id="PF01464">
    <property type="entry name" value="SLT"/>
    <property type="match status" value="1"/>
</dbReference>
<feature type="region of interest" description="Disordered" evidence="2">
    <location>
        <begin position="22"/>
        <end position="47"/>
    </location>
</feature>
<accession>A0AB39HD08</accession>
<dbReference type="PROSITE" id="PS00922">
    <property type="entry name" value="TRANSGLYCOSYLASE"/>
    <property type="match status" value="1"/>
</dbReference>
<name>A0AB39HD08_9VIBR</name>
<dbReference type="SUPFAM" id="SSF54106">
    <property type="entry name" value="LysM domain"/>
    <property type="match status" value="3"/>
</dbReference>
<dbReference type="SUPFAM" id="SSF53955">
    <property type="entry name" value="Lysozyme-like"/>
    <property type="match status" value="1"/>
</dbReference>
<dbReference type="PANTHER" id="PTHR33734:SF22">
    <property type="entry name" value="MEMBRANE-BOUND LYTIC MUREIN TRANSGLYCOSYLASE D"/>
    <property type="match status" value="1"/>
</dbReference>
<dbReference type="Pfam" id="PF01476">
    <property type="entry name" value="LysM"/>
    <property type="match status" value="3"/>
</dbReference>
<evidence type="ECO:0000313" key="4">
    <source>
        <dbReference type="EMBL" id="XDK25894.1"/>
    </source>
</evidence>
<dbReference type="InterPro" id="IPR000189">
    <property type="entry name" value="Transglyc_AS"/>
</dbReference>
<feature type="domain" description="LysM" evidence="3">
    <location>
        <begin position="476"/>
        <end position="520"/>
    </location>
</feature>
<gene>
    <name evidence="4" type="ORF">AB0763_04430</name>
</gene>
<protein>
    <submittedName>
        <fullName evidence="4">LysM peptidoglycan-binding domain-containing protein</fullName>
    </submittedName>
</protein>
<dbReference type="PROSITE" id="PS51257">
    <property type="entry name" value="PROKAR_LIPOPROTEIN"/>
    <property type="match status" value="1"/>
</dbReference>
<dbReference type="Gene3D" id="1.10.530.10">
    <property type="match status" value="1"/>
</dbReference>